<dbReference type="EMBL" id="AP014965">
    <property type="protein sequence ID" value="BAT07652.1"/>
    <property type="molecule type" value="Genomic_DNA"/>
</dbReference>
<organism evidence="2 3">
    <name type="scientific">Oryza sativa subsp. japonica</name>
    <name type="common">Rice</name>
    <dbReference type="NCBI Taxonomy" id="39947"/>
    <lineage>
        <taxon>Eukaryota</taxon>
        <taxon>Viridiplantae</taxon>
        <taxon>Streptophyta</taxon>
        <taxon>Embryophyta</taxon>
        <taxon>Tracheophyta</taxon>
        <taxon>Spermatophyta</taxon>
        <taxon>Magnoliopsida</taxon>
        <taxon>Liliopsida</taxon>
        <taxon>Poales</taxon>
        <taxon>Poaceae</taxon>
        <taxon>BOP clade</taxon>
        <taxon>Oryzoideae</taxon>
        <taxon>Oryzeae</taxon>
        <taxon>Oryzinae</taxon>
        <taxon>Oryza</taxon>
        <taxon>Oryza sativa</taxon>
    </lineage>
</organism>
<dbReference type="InParanoid" id="A0A0P0XKK8"/>
<sequence length="120" mass="13062">MVSSSTVNSHLPCAGHSTTYLPETSRETGRMAMTPLSPSQSPESSFFRSSACGGARVISVKLTRCRSSRHPSSICQRENTLRRARRGTSRRSATRGGPRTGGKAPPPGSTTWKRWWSVVL</sequence>
<reference evidence="3" key="1">
    <citation type="journal article" date="2005" name="Nature">
        <title>The map-based sequence of the rice genome.</title>
        <authorList>
            <consortium name="International rice genome sequencing project (IRGSP)"/>
            <person name="Matsumoto T."/>
            <person name="Wu J."/>
            <person name="Kanamori H."/>
            <person name="Katayose Y."/>
            <person name="Fujisawa M."/>
            <person name="Namiki N."/>
            <person name="Mizuno H."/>
            <person name="Yamamoto K."/>
            <person name="Antonio B.A."/>
            <person name="Baba T."/>
            <person name="Sakata K."/>
            <person name="Nagamura Y."/>
            <person name="Aoki H."/>
            <person name="Arikawa K."/>
            <person name="Arita K."/>
            <person name="Bito T."/>
            <person name="Chiden Y."/>
            <person name="Fujitsuka N."/>
            <person name="Fukunaka R."/>
            <person name="Hamada M."/>
            <person name="Harada C."/>
            <person name="Hayashi A."/>
            <person name="Hijishita S."/>
            <person name="Honda M."/>
            <person name="Hosokawa S."/>
            <person name="Ichikawa Y."/>
            <person name="Idonuma A."/>
            <person name="Iijima M."/>
            <person name="Ikeda M."/>
            <person name="Ikeno M."/>
            <person name="Ito K."/>
            <person name="Ito S."/>
            <person name="Ito T."/>
            <person name="Ito Y."/>
            <person name="Ito Y."/>
            <person name="Iwabuchi A."/>
            <person name="Kamiya K."/>
            <person name="Karasawa W."/>
            <person name="Kurita K."/>
            <person name="Katagiri S."/>
            <person name="Kikuta A."/>
            <person name="Kobayashi H."/>
            <person name="Kobayashi N."/>
            <person name="Machita K."/>
            <person name="Maehara T."/>
            <person name="Masukawa M."/>
            <person name="Mizubayashi T."/>
            <person name="Mukai Y."/>
            <person name="Nagasaki H."/>
            <person name="Nagata Y."/>
            <person name="Naito S."/>
            <person name="Nakashima M."/>
            <person name="Nakama Y."/>
            <person name="Nakamichi Y."/>
            <person name="Nakamura M."/>
            <person name="Meguro A."/>
            <person name="Negishi M."/>
            <person name="Ohta I."/>
            <person name="Ohta T."/>
            <person name="Okamoto M."/>
            <person name="Ono N."/>
            <person name="Saji S."/>
            <person name="Sakaguchi M."/>
            <person name="Sakai K."/>
            <person name="Shibata M."/>
            <person name="Shimokawa T."/>
            <person name="Song J."/>
            <person name="Takazaki Y."/>
            <person name="Terasawa K."/>
            <person name="Tsugane M."/>
            <person name="Tsuji K."/>
            <person name="Ueda S."/>
            <person name="Waki K."/>
            <person name="Yamagata H."/>
            <person name="Yamamoto M."/>
            <person name="Yamamoto S."/>
            <person name="Yamane H."/>
            <person name="Yoshiki S."/>
            <person name="Yoshihara R."/>
            <person name="Yukawa K."/>
            <person name="Zhong H."/>
            <person name="Yano M."/>
            <person name="Yuan Q."/>
            <person name="Ouyang S."/>
            <person name="Liu J."/>
            <person name="Jones K.M."/>
            <person name="Gansberger K."/>
            <person name="Moffat K."/>
            <person name="Hill J."/>
            <person name="Bera J."/>
            <person name="Fadrosh D."/>
            <person name="Jin S."/>
            <person name="Johri S."/>
            <person name="Kim M."/>
            <person name="Overton L."/>
            <person name="Reardon M."/>
            <person name="Tsitrin T."/>
            <person name="Vuong H."/>
            <person name="Weaver B."/>
            <person name="Ciecko A."/>
            <person name="Tallon L."/>
            <person name="Jackson J."/>
            <person name="Pai G."/>
            <person name="Aken S.V."/>
            <person name="Utterback T."/>
            <person name="Reidmuller S."/>
            <person name="Feldblyum T."/>
            <person name="Hsiao J."/>
            <person name="Zismann V."/>
            <person name="Iobst S."/>
            <person name="de Vazeille A.R."/>
            <person name="Buell C.R."/>
            <person name="Ying K."/>
            <person name="Li Y."/>
            <person name="Lu T."/>
            <person name="Huang Y."/>
            <person name="Zhao Q."/>
            <person name="Feng Q."/>
            <person name="Zhang L."/>
            <person name="Zhu J."/>
            <person name="Weng Q."/>
            <person name="Mu J."/>
            <person name="Lu Y."/>
            <person name="Fan D."/>
            <person name="Liu Y."/>
            <person name="Guan J."/>
            <person name="Zhang Y."/>
            <person name="Yu S."/>
            <person name="Liu X."/>
            <person name="Zhang Y."/>
            <person name="Hong G."/>
            <person name="Han B."/>
            <person name="Choisne N."/>
            <person name="Demange N."/>
            <person name="Orjeda G."/>
            <person name="Samain S."/>
            <person name="Cattolico L."/>
            <person name="Pelletier E."/>
            <person name="Couloux A."/>
            <person name="Segurens B."/>
            <person name="Wincker P."/>
            <person name="D'Hont A."/>
            <person name="Scarpelli C."/>
            <person name="Weissenbach J."/>
            <person name="Salanoubat M."/>
            <person name="Quetier F."/>
            <person name="Yu Y."/>
            <person name="Kim H.R."/>
            <person name="Rambo T."/>
            <person name="Currie J."/>
            <person name="Collura K."/>
            <person name="Luo M."/>
            <person name="Yang T."/>
            <person name="Ammiraju J.S.S."/>
            <person name="Engler F."/>
            <person name="Soderlund C."/>
            <person name="Wing R.A."/>
            <person name="Palmer L.E."/>
            <person name="de la Bastide M."/>
            <person name="Spiegel L."/>
            <person name="Nascimento L."/>
            <person name="Zutavern T."/>
            <person name="O'Shaughnessy A."/>
            <person name="Dike S."/>
            <person name="Dedhia N."/>
            <person name="Preston R."/>
            <person name="Balija V."/>
            <person name="McCombie W.R."/>
            <person name="Chow T."/>
            <person name="Chen H."/>
            <person name="Chung M."/>
            <person name="Chen C."/>
            <person name="Shaw J."/>
            <person name="Wu H."/>
            <person name="Hsiao K."/>
            <person name="Chao Y."/>
            <person name="Chu M."/>
            <person name="Cheng C."/>
            <person name="Hour A."/>
            <person name="Lee P."/>
            <person name="Lin S."/>
            <person name="Lin Y."/>
            <person name="Liou J."/>
            <person name="Liu S."/>
            <person name="Hsing Y."/>
            <person name="Raghuvanshi S."/>
            <person name="Mohanty A."/>
            <person name="Bharti A.K."/>
            <person name="Gaur A."/>
            <person name="Gupta V."/>
            <person name="Kumar D."/>
            <person name="Ravi V."/>
            <person name="Vij S."/>
            <person name="Kapur A."/>
            <person name="Khurana P."/>
            <person name="Khurana P."/>
            <person name="Khurana J.P."/>
            <person name="Tyagi A.K."/>
            <person name="Gaikwad K."/>
            <person name="Singh A."/>
            <person name="Dalal V."/>
            <person name="Srivastava S."/>
            <person name="Dixit A."/>
            <person name="Pal A.K."/>
            <person name="Ghazi I.A."/>
            <person name="Yadav M."/>
            <person name="Pandit A."/>
            <person name="Bhargava A."/>
            <person name="Sureshbabu K."/>
            <person name="Batra K."/>
            <person name="Sharma T.R."/>
            <person name="Mohapatra T."/>
            <person name="Singh N.K."/>
            <person name="Messing J."/>
            <person name="Nelson A.B."/>
            <person name="Fuks G."/>
            <person name="Kavchok S."/>
            <person name="Keizer G."/>
            <person name="Linton E."/>
            <person name="Llaca V."/>
            <person name="Song R."/>
            <person name="Tanyolac B."/>
            <person name="Young S."/>
            <person name="Ho-Il K."/>
            <person name="Hahn J.H."/>
            <person name="Sangsakoo G."/>
            <person name="Vanavichit A."/>
            <person name="de Mattos Luiz.A.T."/>
            <person name="Zimmer P.D."/>
            <person name="Malone G."/>
            <person name="Dellagostin O."/>
            <person name="de Oliveira A.C."/>
            <person name="Bevan M."/>
            <person name="Bancroft I."/>
            <person name="Minx P."/>
            <person name="Cordum H."/>
            <person name="Wilson R."/>
            <person name="Cheng Z."/>
            <person name="Jin W."/>
            <person name="Jiang J."/>
            <person name="Leong S.A."/>
            <person name="Iwama H."/>
            <person name="Gojobori T."/>
            <person name="Itoh T."/>
            <person name="Niimura Y."/>
            <person name="Fujii Y."/>
            <person name="Habara T."/>
            <person name="Sakai H."/>
            <person name="Sato Y."/>
            <person name="Wilson G."/>
            <person name="Kumar K."/>
            <person name="McCouch S."/>
            <person name="Juretic N."/>
            <person name="Hoen D."/>
            <person name="Wright S."/>
            <person name="Bruskiewich R."/>
            <person name="Bureau T."/>
            <person name="Miyao A."/>
            <person name="Hirochika H."/>
            <person name="Nishikawa T."/>
            <person name="Kadowaki K."/>
            <person name="Sugiura M."/>
            <person name="Burr B."/>
            <person name="Sasaki T."/>
        </authorList>
    </citation>
    <scope>NUCLEOTIDE SEQUENCE [LARGE SCALE GENOMIC DNA]</scope>
    <source>
        <strain evidence="3">cv. Nipponbare</strain>
    </source>
</reference>
<reference evidence="2 3" key="2">
    <citation type="journal article" date="2013" name="Plant Cell Physiol.">
        <title>Rice Annotation Project Database (RAP-DB): an integrative and interactive database for rice genomics.</title>
        <authorList>
            <person name="Sakai H."/>
            <person name="Lee S.S."/>
            <person name="Tanaka T."/>
            <person name="Numa H."/>
            <person name="Kim J."/>
            <person name="Kawahara Y."/>
            <person name="Wakimoto H."/>
            <person name="Yang C.C."/>
            <person name="Iwamoto M."/>
            <person name="Abe T."/>
            <person name="Yamada Y."/>
            <person name="Muto A."/>
            <person name="Inokuchi H."/>
            <person name="Ikemura T."/>
            <person name="Matsumoto T."/>
            <person name="Sasaki T."/>
            <person name="Itoh T."/>
        </authorList>
    </citation>
    <scope>NUCLEOTIDE SEQUENCE [LARGE SCALE GENOMIC DNA]</scope>
    <source>
        <strain evidence="3">cv. Nipponbare</strain>
    </source>
</reference>
<feature type="compositionally biased region" description="Basic residues" evidence="1">
    <location>
        <begin position="82"/>
        <end position="93"/>
    </location>
</feature>
<gene>
    <name evidence="2" type="ordered locus">Os09g0352700</name>
    <name evidence="2" type="ORF">OSNPB_090352700</name>
</gene>
<name>A0A0P0XKK8_ORYSJ</name>
<dbReference type="PaxDb" id="39947-A0A0P0XKK8"/>
<evidence type="ECO:0000256" key="1">
    <source>
        <dbReference type="SAM" id="MobiDB-lite"/>
    </source>
</evidence>
<accession>A0A0P0XKK8</accession>
<evidence type="ECO:0000313" key="2">
    <source>
        <dbReference type="EMBL" id="BAT07652.1"/>
    </source>
</evidence>
<protein>
    <submittedName>
        <fullName evidence="2">Os09g0352700 protein</fullName>
    </submittedName>
</protein>
<dbReference type="AlphaFoldDB" id="A0A0P0XKK8"/>
<feature type="region of interest" description="Disordered" evidence="1">
    <location>
        <begin position="1"/>
        <end position="48"/>
    </location>
</feature>
<proteinExistence type="predicted"/>
<feature type="compositionally biased region" description="Low complexity" evidence="1">
    <location>
        <begin position="37"/>
        <end position="48"/>
    </location>
</feature>
<reference evidence="2 3" key="3">
    <citation type="journal article" date="2013" name="Rice">
        <title>Improvement of the Oryza sativa Nipponbare reference genome using next generation sequence and optical map data.</title>
        <authorList>
            <person name="Kawahara Y."/>
            <person name="de la Bastide M."/>
            <person name="Hamilton J.P."/>
            <person name="Kanamori H."/>
            <person name="McCombie W.R."/>
            <person name="Ouyang S."/>
            <person name="Schwartz D.C."/>
            <person name="Tanaka T."/>
            <person name="Wu J."/>
            <person name="Zhou S."/>
            <person name="Childs K.L."/>
            <person name="Davidson R.M."/>
            <person name="Lin H."/>
            <person name="Quesada-Ocampo L."/>
            <person name="Vaillancourt B."/>
            <person name="Sakai H."/>
            <person name="Lee S.S."/>
            <person name="Kim J."/>
            <person name="Numa H."/>
            <person name="Itoh T."/>
            <person name="Buell C.R."/>
            <person name="Matsumoto T."/>
        </authorList>
    </citation>
    <scope>NUCLEOTIDE SEQUENCE [LARGE SCALE GENOMIC DNA]</scope>
    <source>
        <strain evidence="3">cv. Nipponbare</strain>
    </source>
</reference>
<evidence type="ECO:0000313" key="3">
    <source>
        <dbReference type="Proteomes" id="UP000059680"/>
    </source>
</evidence>
<dbReference type="Proteomes" id="UP000059680">
    <property type="component" value="Chromosome 9"/>
</dbReference>
<feature type="region of interest" description="Disordered" evidence="1">
    <location>
        <begin position="69"/>
        <end position="111"/>
    </location>
</feature>
<keyword evidence="3" id="KW-1185">Reference proteome</keyword>